<sequence>MKVKFNFLVLTLILSFVVLFYGCSSTNDNNDAIHAPIEETPIEGVDSDDDSDTNQDAQAQEIDLSQWPSEITKTIFIEGMEEEIFLNRFIHQDFLYLTYVPSDMISEYTSFNNGDSVRFYSNFNEMKNEDILVEFTFYDDDVSISDLENLLELYSWDLSSKKLSERLFSWSIAESYIQDESLIGTIALGIYSDQYFTLYYQHPWEFGDGFYPRLHTIIEEFYFFEDNIYLNELQ</sequence>
<dbReference type="RefSeq" id="WP_132253724.1">
    <property type="nucleotide sequence ID" value="NZ_SMAL01000011.1"/>
</dbReference>
<dbReference type="AlphaFoldDB" id="A0A4V2UZW0"/>
<name>A0A4V2UZW0_9FIRM</name>
<comment type="caution">
    <text evidence="1">The sequence shown here is derived from an EMBL/GenBank/DDBJ whole genome shotgun (WGS) entry which is preliminary data.</text>
</comment>
<dbReference type="EMBL" id="SMAL01000011">
    <property type="protein sequence ID" value="TCT12892.1"/>
    <property type="molecule type" value="Genomic_DNA"/>
</dbReference>
<dbReference type="Proteomes" id="UP000294902">
    <property type="component" value="Unassembled WGS sequence"/>
</dbReference>
<dbReference type="PROSITE" id="PS51257">
    <property type="entry name" value="PROKAR_LIPOPROTEIN"/>
    <property type="match status" value="1"/>
</dbReference>
<accession>A0A4V2UZW0</accession>
<keyword evidence="2" id="KW-1185">Reference proteome</keyword>
<evidence type="ECO:0000313" key="1">
    <source>
        <dbReference type="EMBL" id="TCT12892.1"/>
    </source>
</evidence>
<dbReference type="OrthoDB" id="463882at2"/>
<gene>
    <name evidence="1" type="ORF">EDC18_11163</name>
</gene>
<reference evidence="1 2" key="1">
    <citation type="submission" date="2019-03" db="EMBL/GenBank/DDBJ databases">
        <title>Genomic Encyclopedia of Type Strains, Phase IV (KMG-IV): sequencing the most valuable type-strain genomes for metagenomic binning, comparative biology and taxonomic classification.</title>
        <authorList>
            <person name="Goeker M."/>
        </authorList>
    </citation>
    <scope>NUCLEOTIDE SEQUENCE [LARGE SCALE GENOMIC DNA]</scope>
    <source>
        <strain evidence="1 2">DSM 24629</strain>
    </source>
</reference>
<evidence type="ECO:0000313" key="2">
    <source>
        <dbReference type="Proteomes" id="UP000294902"/>
    </source>
</evidence>
<proteinExistence type="predicted"/>
<organism evidence="1 2">
    <name type="scientific">Natranaerovirga pectinivora</name>
    <dbReference type="NCBI Taxonomy" id="682400"/>
    <lineage>
        <taxon>Bacteria</taxon>
        <taxon>Bacillati</taxon>
        <taxon>Bacillota</taxon>
        <taxon>Clostridia</taxon>
        <taxon>Lachnospirales</taxon>
        <taxon>Natranaerovirgaceae</taxon>
        <taxon>Natranaerovirga</taxon>
    </lineage>
</organism>
<protein>
    <submittedName>
        <fullName evidence="1">Uncharacterized protein</fullName>
    </submittedName>
</protein>